<keyword evidence="1" id="KW-0472">Membrane</keyword>
<proteinExistence type="predicted"/>
<feature type="transmembrane region" description="Helical" evidence="1">
    <location>
        <begin position="124"/>
        <end position="142"/>
    </location>
</feature>
<keyword evidence="3" id="KW-1185">Reference proteome</keyword>
<feature type="transmembrane region" description="Helical" evidence="1">
    <location>
        <begin position="80"/>
        <end position="103"/>
    </location>
</feature>
<dbReference type="AlphaFoldDB" id="A0A511ZCE8"/>
<name>A0A511ZCE8_9BACL</name>
<dbReference type="OrthoDB" id="2596219at2"/>
<organism evidence="2 3">
    <name type="scientific">Sporosarcina luteola</name>
    <dbReference type="NCBI Taxonomy" id="582850"/>
    <lineage>
        <taxon>Bacteria</taxon>
        <taxon>Bacillati</taxon>
        <taxon>Bacillota</taxon>
        <taxon>Bacilli</taxon>
        <taxon>Bacillales</taxon>
        <taxon>Caryophanaceae</taxon>
        <taxon>Sporosarcina</taxon>
    </lineage>
</organism>
<keyword evidence="1" id="KW-1133">Transmembrane helix</keyword>
<evidence type="ECO:0000256" key="1">
    <source>
        <dbReference type="SAM" id="Phobius"/>
    </source>
</evidence>
<feature type="transmembrane region" description="Helical" evidence="1">
    <location>
        <begin position="12"/>
        <end position="36"/>
    </location>
</feature>
<evidence type="ECO:0000313" key="2">
    <source>
        <dbReference type="EMBL" id="GEN85118.1"/>
    </source>
</evidence>
<feature type="transmembrane region" description="Helical" evidence="1">
    <location>
        <begin position="48"/>
        <end position="68"/>
    </location>
</feature>
<dbReference type="RefSeq" id="WP_147060606.1">
    <property type="nucleotide sequence ID" value="NZ_BJYL01000060.1"/>
</dbReference>
<feature type="transmembrane region" description="Helical" evidence="1">
    <location>
        <begin position="148"/>
        <end position="173"/>
    </location>
</feature>
<dbReference type="Proteomes" id="UP000321901">
    <property type="component" value="Unassembled WGS sequence"/>
</dbReference>
<comment type="caution">
    <text evidence="2">The sequence shown here is derived from an EMBL/GenBank/DDBJ whole genome shotgun (WGS) entry which is preliminary data.</text>
</comment>
<keyword evidence="1" id="KW-0812">Transmembrane</keyword>
<sequence>MNKALRQIFWGYLFLFIDIYIMIDLLMDPIGYYLLFTGCARIVDAYPNAKKAMTVGMIGMFVSLPSIFVNLSDSALPFGWSFYASILSILKLVIAFYLFFVLMDMAKSFGNETLYNRTQNTFKYFVTIHFATLALMSFSMNVTGDGWVALSVIFAIAGVLMDILFLFLLRAFLRASPDVRKVNYSV</sequence>
<evidence type="ECO:0000313" key="3">
    <source>
        <dbReference type="Proteomes" id="UP000321901"/>
    </source>
</evidence>
<reference evidence="2 3" key="1">
    <citation type="submission" date="2019-07" db="EMBL/GenBank/DDBJ databases">
        <title>Whole genome shotgun sequence of Sporosarcina luteola NBRC 105378.</title>
        <authorList>
            <person name="Hosoyama A."/>
            <person name="Uohara A."/>
            <person name="Ohji S."/>
            <person name="Ichikawa N."/>
        </authorList>
    </citation>
    <scope>NUCLEOTIDE SEQUENCE [LARGE SCALE GENOMIC DNA]</scope>
    <source>
        <strain evidence="2 3">NBRC 105378</strain>
    </source>
</reference>
<accession>A0A511ZCE8</accession>
<dbReference type="EMBL" id="BJYL01000060">
    <property type="protein sequence ID" value="GEN85118.1"/>
    <property type="molecule type" value="Genomic_DNA"/>
</dbReference>
<protein>
    <submittedName>
        <fullName evidence="2">Uncharacterized protein</fullName>
    </submittedName>
</protein>
<gene>
    <name evidence="2" type="ORF">SLU01_34300</name>
</gene>